<accession>A0A1G5YKT0</accession>
<organism evidence="1 2">
    <name type="scientific">Algoriphagus alkaliphilus</name>
    <dbReference type="NCBI Taxonomy" id="279824"/>
    <lineage>
        <taxon>Bacteria</taxon>
        <taxon>Pseudomonadati</taxon>
        <taxon>Bacteroidota</taxon>
        <taxon>Cytophagia</taxon>
        <taxon>Cytophagales</taxon>
        <taxon>Cyclobacteriaceae</taxon>
        <taxon>Algoriphagus</taxon>
    </lineage>
</organism>
<keyword evidence="2" id="KW-1185">Reference proteome</keyword>
<sequence>MAEPGVTRNMSRREHLENFAQYISDLKFRERILDRLSNRKPFQNFKILIDSSAYREDWFDFKKEAYNQYVKRLIEERE</sequence>
<proteinExistence type="predicted"/>
<evidence type="ECO:0000313" key="1">
    <source>
        <dbReference type="EMBL" id="SDA83153.1"/>
    </source>
</evidence>
<dbReference type="RefSeq" id="WP_092730658.1">
    <property type="nucleotide sequence ID" value="NZ_FMXE01000018.1"/>
</dbReference>
<gene>
    <name evidence="1" type="ORF">SAMN03080617_02619</name>
</gene>
<dbReference type="AlphaFoldDB" id="A0A1G5YKT0"/>
<dbReference type="EMBL" id="FMXE01000018">
    <property type="protein sequence ID" value="SDA83153.1"/>
    <property type="molecule type" value="Genomic_DNA"/>
</dbReference>
<protein>
    <submittedName>
        <fullName evidence="1">Uncharacterized protein family (UPF0158)</fullName>
    </submittedName>
</protein>
<evidence type="ECO:0000313" key="2">
    <source>
        <dbReference type="Proteomes" id="UP000198756"/>
    </source>
</evidence>
<dbReference type="OrthoDB" id="961309at2"/>
<dbReference type="Proteomes" id="UP000198756">
    <property type="component" value="Unassembled WGS sequence"/>
</dbReference>
<dbReference type="STRING" id="279824.SAMN03080617_02619"/>
<name>A0A1G5YKT0_9BACT</name>
<reference evidence="2" key="1">
    <citation type="submission" date="2016-10" db="EMBL/GenBank/DDBJ databases">
        <authorList>
            <person name="Varghese N."/>
            <person name="Submissions S."/>
        </authorList>
    </citation>
    <scope>NUCLEOTIDE SEQUENCE [LARGE SCALE GENOMIC DNA]</scope>
    <source>
        <strain evidence="2">DSM 22703</strain>
    </source>
</reference>